<evidence type="ECO:0000313" key="4">
    <source>
        <dbReference type="Proteomes" id="UP000886523"/>
    </source>
</evidence>
<feature type="compositionally biased region" description="Pro residues" evidence="1">
    <location>
        <begin position="153"/>
        <end position="167"/>
    </location>
</feature>
<dbReference type="PANTHER" id="PTHR12307:SF36">
    <property type="entry name" value="GLYCOGEN-BINDING SUBUNIT 76A"/>
    <property type="match status" value="1"/>
</dbReference>
<evidence type="ECO:0000313" key="3">
    <source>
        <dbReference type="EMBL" id="KAF9518731.1"/>
    </source>
</evidence>
<organism evidence="3 4">
    <name type="scientific">Hydnum rufescens UP504</name>
    <dbReference type="NCBI Taxonomy" id="1448309"/>
    <lineage>
        <taxon>Eukaryota</taxon>
        <taxon>Fungi</taxon>
        <taxon>Dikarya</taxon>
        <taxon>Basidiomycota</taxon>
        <taxon>Agaricomycotina</taxon>
        <taxon>Agaricomycetes</taxon>
        <taxon>Cantharellales</taxon>
        <taxon>Hydnaceae</taxon>
        <taxon>Hydnum</taxon>
    </lineage>
</organism>
<dbReference type="OrthoDB" id="1881at2759"/>
<dbReference type="GO" id="GO:0008157">
    <property type="term" value="F:protein phosphatase 1 binding"/>
    <property type="evidence" value="ECO:0007669"/>
    <property type="project" value="TreeGrafter"/>
</dbReference>
<dbReference type="Gene3D" id="2.60.40.2440">
    <property type="entry name" value="Carbohydrate binding type-21 domain"/>
    <property type="match status" value="1"/>
</dbReference>
<dbReference type="InterPro" id="IPR050782">
    <property type="entry name" value="PP1_regulatory_subunit_3"/>
</dbReference>
<dbReference type="Proteomes" id="UP000886523">
    <property type="component" value="Unassembled WGS sequence"/>
</dbReference>
<feature type="compositionally biased region" description="Polar residues" evidence="1">
    <location>
        <begin position="87"/>
        <end position="99"/>
    </location>
</feature>
<proteinExistence type="predicted"/>
<feature type="compositionally biased region" description="Basic and acidic residues" evidence="1">
    <location>
        <begin position="16"/>
        <end position="26"/>
    </location>
</feature>
<dbReference type="GO" id="GO:0000164">
    <property type="term" value="C:protein phosphatase type 1 complex"/>
    <property type="evidence" value="ECO:0007669"/>
    <property type="project" value="TreeGrafter"/>
</dbReference>
<sequence length="709" mass="75702">MESMGGEAGSPAVACIDRDGSLDKDSQQVTNGRANRAGGHRRALSENYFNDRGAAPGAFSPLLGLPRRPRANSGVKSAPVFRLASNEDVSSAETESGNETFPVRGLDLSVNGNDEALNALDNSSSSGEDDGRRTETETIPFPRLVSPVAQGPWPFPSKTSPPLPGSPTSPIVRKSNGQPLKPSLKSSLSSPNIPTVTTSNFPRSFTRSAPSTPSVKAVHFADKDGVVVFEKTQRTVAVSLRAPALKGDETETETDQDSQGLEYPLPAPSTSIVLGKDTSVIPAIPYHSIFASEDRVHLETLVLPSSHPPSLQGSVLVQNVSFTKQVYVRFTLDDWQTTSEVAAKYTASVLNPITDHIPTVMRHHVRSVSEPALGAASQPVVGAKQWDRFNFVIKLEDVRNLEMRKMSLVNYQIAFEKKKTALVGSSLSSKPISPISLNELPSGGNLAPSLASATFRPVPLLPPSSPIHSHGSKSADTTRTSYPSLHLRLSHYVSPVSSVTPVPVLRSASHSSKEHSTSHGFPPISPPDSPVIARRQIIGGQPATVELVPRMVPVKPMPIRVITPPESKEPTPAVSHIPLPPSPSESDPAVPSPPDDFHTQPFVELDISSRPADGSSKQESTPPAVSTIPLVPNETKRDDPFGMSLNNAPPEFLKRFCFFGSSSRPTPPSAGPSPSFFFGKEIIGASTLTMGQAGEWGERRPQIIHAGSV</sequence>
<dbReference type="InterPro" id="IPR005036">
    <property type="entry name" value="CBM21_dom"/>
</dbReference>
<dbReference type="AlphaFoldDB" id="A0A9P6B9I2"/>
<dbReference type="InterPro" id="IPR038175">
    <property type="entry name" value="CBM21_dom_sf"/>
</dbReference>
<dbReference type="PANTHER" id="PTHR12307">
    <property type="entry name" value="PROTEIN PHOSPHATASE 1 REGULATORY SUBUNIT"/>
    <property type="match status" value="1"/>
</dbReference>
<feature type="domain" description="CBM21" evidence="2">
    <location>
        <begin position="293"/>
        <end position="412"/>
    </location>
</feature>
<feature type="region of interest" description="Disordered" evidence="1">
    <location>
        <begin position="244"/>
        <end position="264"/>
    </location>
</feature>
<evidence type="ECO:0000259" key="2">
    <source>
        <dbReference type="Pfam" id="PF03370"/>
    </source>
</evidence>
<gene>
    <name evidence="3" type="ORF">BS47DRAFT_1388668</name>
</gene>
<evidence type="ECO:0000256" key="1">
    <source>
        <dbReference type="SAM" id="MobiDB-lite"/>
    </source>
</evidence>
<keyword evidence="4" id="KW-1185">Reference proteome</keyword>
<feature type="region of interest" description="Disordered" evidence="1">
    <location>
        <begin position="1"/>
        <end position="42"/>
    </location>
</feature>
<feature type="region of interest" description="Disordered" evidence="1">
    <location>
        <begin position="506"/>
        <end position="527"/>
    </location>
</feature>
<feature type="compositionally biased region" description="Low complexity" evidence="1">
    <location>
        <begin position="179"/>
        <end position="191"/>
    </location>
</feature>
<dbReference type="Pfam" id="PF03370">
    <property type="entry name" value="CBM_21"/>
    <property type="match status" value="1"/>
</dbReference>
<feature type="region of interest" description="Disordered" evidence="1">
    <location>
        <begin position="560"/>
        <end position="633"/>
    </location>
</feature>
<feature type="compositionally biased region" description="Polar residues" evidence="1">
    <location>
        <begin position="192"/>
        <end position="213"/>
    </location>
</feature>
<comment type="caution">
    <text evidence="3">The sequence shown here is derived from an EMBL/GenBank/DDBJ whole genome shotgun (WGS) entry which is preliminary data.</text>
</comment>
<dbReference type="GO" id="GO:2001069">
    <property type="term" value="F:glycogen binding"/>
    <property type="evidence" value="ECO:0007669"/>
    <property type="project" value="TreeGrafter"/>
</dbReference>
<feature type="region of interest" description="Disordered" evidence="1">
    <location>
        <begin position="83"/>
        <end position="213"/>
    </location>
</feature>
<dbReference type="EMBL" id="MU128922">
    <property type="protein sequence ID" value="KAF9518731.1"/>
    <property type="molecule type" value="Genomic_DNA"/>
</dbReference>
<accession>A0A9P6B9I2</accession>
<reference evidence="3" key="1">
    <citation type="journal article" date="2020" name="Nat. Commun.">
        <title>Large-scale genome sequencing of mycorrhizal fungi provides insights into the early evolution of symbiotic traits.</title>
        <authorList>
            <person name="Miyauchi S."/>
            <person name="Kiss E."/>
            <person name="Kuo A."/>
            <person name="Drula E."/>
            <person name="Kohler A."/>
            <person name="Sanchez-Garcia M."/>
            <person name="Morin E."/>
            <person name="Andreopoulos B."/>
            <person name="Barry K.W."/>
            <person name="Bonito G."/>
            <person name="Buee M."/>
            <person name="Carver A."/>
            <person name="Chen C."/>
            <person name="Cichocki N."/>
            <person name="Clum A."/>
            <person name="Culley D."/>
            <person name="Crous P.W."/>
            <person name="Fauchery L."/>
            <person name="Girlanda M."/>
            <person name="Hayes R.D."/>
            <person name="Keri Z."/>
            <person name="LaButti K."/>
            <person name="Lipzen A."/>
            <person name="Lombard V."/>
            <person name="Magnuson J."/>
            <person name="Maillard F."/>
            <person name="Murat C."/>
            <person name="Nolan M."/>
            <person name="Ohm R.A."/>
            <person name="Pangilinan J."/>
            <person name="Pereira M.F."/>
            <person name="Perotto S."/>
            <person name="Peter M."/>
            <person name="Pfister S."/>
            <person name="Riley R."/>
            <person name="Sitrit Y."/>
            <person name="Stielow J.B."/>
            <person name="Szollosi G."/>
            <person name="Zifcakova L."/>
            <person name="Stursova M."/>
            <person name="Spatafora J.W."/>
            <person name="Tedersoo L."/>
            <person name="Vaario L.M."/>
            <person name="Yamada A."/>
            <person name="Yan M."/>
            <person name="Wang P."/>
            <person name="Xu J."/>
            <person name="Bruns T."/>
            <person name="Baldrian P."/>
            <person name="Vilgalys R."/>
            <person name="Dunand C."/>
            <person name="Henrissat B."/>
            <person name="Grigoriev I.V."/>
            <person name="Hibbett D."/>
            <person name="Nagy L.G."/>
            <person name="Martin F.M."/>
        </authorList>
    </citation>
    <scope>NUCLEOTIDE SEQUENCE</scope>
    <source>
        <strain evidence="3">UP504</strain>
    </source>
</reference>
<dbReference type="GO" id="GO:0005979">
    <property type="term" value="P:regulation of glycogen biosynthetic process"/>
    <property type="evidence" value="ECO:0007669"/>
    <property type="project" value="TreeGrafter"/>
</dbReference>
<protein>
    <submittedName>
        <fullName evidence="3">Carbohydrate-binding module family 21 protein</fullName>
    </submittedName>
</protein>
<name>A0A9P6B9I2_9AGAM</name>
<feature type="compositionally biased region" description="Polar residues" evidence="1">
    <location>
        <begin position="615"/>
        <end position="624"/>
    </location>
</feature>